<evidence type="ECO:0000313" key="3">
    <source>
        <dbReference type="Proteomes" id="UP001360953"/>
    </source>
</evidence>
<dbReference type="EMBL" id="JBBPEH010000009">
    <property type="protein sequence ID" value="KAK7534159.1"/>
    <property type="molecule type" value="Genomic_DNA"/>
</dbReference>
<feature type="compositionally biased region" description="Polar residues" evidence="1">
    <location>
        <begin position="149"/>
        <end position="175"/>
    </location>
</feature>
<keyword evidence="3" id="KW-1185">Reference proteome</keyword>
<feature type="region of interest" description="Disordered" evidence="1">
    <location>
        <begin position="1"/>
        <end position="507"/>
    </location>
</feature>
<feature type="compositionally biased region" description="Basic and acidic residues" evidence="1">
    <location>
        <begin position="380"/>
        <end position="391"/>
    </location>
</feature>
<evidence type="ECO:0000256" key="1">
    <source>
        <dbReference type="SAM" id="MobiDB-lite"/>
    </source>
</evidence>
<feature type="compositionally biased region" description="Polar residues" evidence="1">
    <location>
        <begin position="39"/>
        <end position="51"/>
    </location>
</feature>
<evidence type="ECO:0000313" key="2">
    <source>
        <dbReference type="EMBL" id="KAK7534159.1"/>
    </source>
</evidence>
<dbReference type="PANTHER" id="PTHR39606">
    <property type="entry name" value="SURFACE PROTEIN, PUTATIVE-RELATED"/>
    <property type="match status" value="1"/>
</dbReference>
<dbReference type="PANTHER" id="PTHR39606:SF1">
    <property type="entry name" value="CELL SURFACE PROTEIN"/>
    <property type="match status" value="1"/>
</dbReference>
<feature type="compositionally biased region" description="Basic and acidic residues" evidence="1">
    <location>
        <begin position="227"/>
        <end position="238"/>
    </location>
</feature>
<feature type="compositionally biased region" description="Low complexity" evidence="1">
    <location>
        <begin position="410"/>
        <end position="444"/>
    </location>
</feature>
<name>A0ABR1LG21_9PEZI</name>
<feature type="compositionally biased region" description="Low complexity" evidence="1">
    <location>
        <begin position="75"/>
        <end position="91"/>
    </location>
</feature>
<feature type="compositionally biased region" description="Polar residues" evidence="1">
    <location>
        <begin position="240"/>
        <end position="257"/>
    </location>
</feature>
<sequence>MSNIGSNAGSGLRGGVHSVHGSNDSAAQNQTIADRGVNEFQTGSRTHNPGSSFDKHPSDVRAGELRGNPAADNWGSNTTSTTGTYGHPSSTNAGPHGSNVANTADPRVDSDLSGRGTTGTYGHPSSTNAGPHGSNVANSADPRVDSDLSNRGTTGTYGHSSTNAGPHSSNVTNTVDPRVDSDLSNRGHTGAYGTGNASHATHNPTGAYGNPSSTNAGPHGSNVLNKTDPRIDSDRDNRGLTGNQTGAAAGPHSSNLANKIDPRVDSDRDNRGAHPTGSEHSSGAYHTGSTGPSKEGKTHGDPTGVSRPSNAGLPTREDNNGVLREAGQGTTSSTNAGPHGSNAANKADPRIDSDRDNRGLTGTSTGAAAGPHSSGAANKADPRIDSDRDNRAAGLHGVTPGSYGSDDLATSTHNTHNTTGTGTTGTKSHHTTGTGNVGTGATPGSYGSEGLETDTSKHTRPDSGHAATGTHEHEDNTNTTHVKEGSHPPHKSNILNKLDPRVKTTTS</sequence>
<gene>
    <name evidence="2" type="ORF">J3D65DRAFT_632616</name>
</gene>
<protein>
    <recommendedName>
        <fullName evidence="4">Cell surface protein</fullName>
    </recommendedName>
</protein>
<feature type="compositionally biased region" description="Low complexity" evidence="1">
    <location>
        <begin position="359"/>
        <end position="377"/>
    </location>
</feature>
<accession>A0ABR1LG21</accession>
<dbReference type="RefSeq" id="XP_066653198.1">
    <property type="nucleotide sequence ID" value="XM_066801037.1"/>
</dbReference>
<dbReference type="GeneID" id="92033943"/>
<feature type="compositionally biased region" description="Basic and acidic residues" evidence="1">
    <location>
        <begin position="53"/>
        <end position="64"/>
    </location>
</feature>
<feature type="compositionally biased region" description="Basic and acidic residues" evidence="1">
    <location>
        <begin position="498"/>
        <end position="507"/>
    </location>
</feature>
<comment type="caution">
    <text evidence="2">The sequence shown here is derived from an EMBL/GenBank/DDBJ whole genome shotgun (WGS) entry which is preliminary data.</text>
</comment>
<reference evidence="2 3" key="1">
    <citation type="submission" date="2024-04" db="EMBL/GenBank/DDBJ databases">
        <title>Phyllosticta paracitricarpa is synonymous to the EU quarantine fungus P. citricarpa based on phylogenomic analyses.</title>
        <authorList>
            <consortium name="Lawrence Berkeley National Laboratory"/>
            <person name="Van ingen-buijs V.A."/>
            <person name="Van westerhoven A.C."/>
            <person name="Haridas S."/>
            <person name="Skiadas P."/>
            <person name="Martin F."/>
            <person name="Groenewald J.Z."/>
            <person name="Crous P.W."/>
            <person name="Seidl M.F."/>
        </authorList>
    </citation>
    <scope>NUCLEOTIDE SEQUENCE [LARGE SCALE GENOMIC DNA]</scope>
    <source>
        <strain evidence="2 3">CPC 17464</strain>
    </source>
</reference>
<feature type="compositionally biased region" description="Polar residues" evidence="1">
    <location>
        <begin position="195"/>
        <end position="216"/>
    </location>
</feature>
<feature type="compositionally biased region" description="Basic and acidic residues" evidence="1">
    <location>
        <begin position="347"/>
        <end position="358"/>
    </location>
</feature>
<feature type="compositionally biased region" description="Basic and acidic residues" evidence="1">
    <location>
        <begin position="454"/>
        <end position="463"/>
    </location>
</feature>
<proteinExistence type="predicted"/>
<feature type="compositionally biased region" description="Basic and acidic residues" evidence="1">
    <location>
        <begin position="470"/>
        <end position="487"/>
    </location>
</feature>
<evidence type="ECO:0008006" key="4">
    <source>
        <dbReference type="Google" id="ProtNLM"/>
    </source>
</evidence>
<dbReference type="Proteomes" id="UP001360953">
    <property type="component" value="Unassembled WGS sequence"/>
</dbReference>
<feature type="compositionally biased region" description="Polar residues" evidence="1">
    <location>
        <begin position="20"/>
        <end position="32"/>
    </location>
</feature>
<organism evidence="2 3">
    <name type="scientific">Phyllosticta citribraziliensis</name>
    <dbReference type="NCBI Taxonomy" id="989973"/>
    <lineage>
        <taxon>Eukaryota</taxon>
        <taxon>Fungi</taxon>
        <taxon>Dikarya</taxon>
        <taxon>Ascomycota</taxon>
        <taxon>Pezizomycotina</taxon>
        <taxon>Dothideomycetes</taxon>
        <taxon>Dothideomycetes incertae sedis</taxon>
        <taxon>Botryosphaeriales</taxon>
        <taxon>Phyllostictaceae</taxon>
        <taxon>Phyllosticta</taxon>
    </lineage>
</organism>
<feature type="compositionally biased region" description="Basic and acidic residues" evidence="1">
    <location>
        <begin position="260"/>
        <end position="272"/>
    </location>
</feature>
<feature type="compositionally biased region" description="Polar residues" evidence="1">
    <location>
        <begin position="118"/>
        <end position="129"/>
    </location>
</feature>